<evidence type="ECO:0000256" key="4">
    <source>
        <dbReference type="ARBA" id="ARBA00023163"/>
    </source>
</evidence>
<dbReference type="InterPro" id="IPR029016">
    <property type="entry name" value="GAF-like_dom_sf"/>
</dbReference>
<dbReference type="Pfam" id="PF03861">
    <property type="entry name" value="ANTAR"/>
    <property type="match status" value="1"/>
</dbReference>
<evidence type="ECO:0000256" key="3">
    <source>
        <dbReference type="ARBA" id="ARBA00023015"/>
    </source>
</evidence>
<feature type="domain" description="ANTAR" evidence="6">
    <location>
        <begin position="171"/>
        <end position="232"/>
    </location>
</feature>
<protein>
    <submittedName>
        <fullName evidence="7">ANTAR domain-containing protein</fullName>
    </submittedName>
</protein>
<feature type="coiled-coil region" evidence="5">
    <location>
        <begin position="161"/>
        <end position="188"/>
    </location>
</feature>
<dbReference type="Gene3D" id="3.30.450.40">
    <property type="match status" value="1"/>
</dbReference>
<accession>A0A7K3VVT4</accession>
<name>A0A7K3VVT4_9ACTN</name>
<proteinExistence type="predicted"/>
<evidence type="ECO:0000313" key="7">
    <source>
        <dbReference type="EMBL" id="NEK56500.1"/>
    </source>
</evidence>
<reference evidence="7 8" key="1">
    <citation type="submission" date="2020-02" db="EMBL/GenBank/DDBJ databases">
        <title>Geodermatophilus sabuli CPCC 205279 I12A-02694.</title>
        <authorList>
            <person name="Jiang Z."/>
        </authorList>
    </citation>
    <scope>NUCLEOTIDE SEQUENCE [LARGE SCALE GENOMIC DNA]</scope>
    <source>
        <strain evidence="7 8">I12A-02694</strain>
    </source>
</reference>
<keyword evidence="1" id="KW-0808">Transferase</keyword>
<dbReference type="Pfam" id="PF13185">
    <property type="entry name" value="GAF_2"/>
    <property type="match status" value="1"/>
</dbReference>
<dbReference type="EMBL" id="JAAGWF010000002">
    <property type="protein sequence ID" value="NEK56500.1"/>
    <property type="molecule type" value="Genomic_DNA"/>
</dbReference>
<dbReference type="GO" id="GO:0016301">
    <property type="term" value="F:kinase activity"/>
    <property type="evidence" value="ECO:0007669"/>
    <property type="project" value="UniProtKB-KW"/>
</dbReference>
<dbReference type="InterPro" id="IPR036388">
    <property type="entry name" value="WH-like_DNA-bd_sf"/>
</dbReference>
<keyword evidence="2" id="KW-0418">Kinase</keyword>
<keyword evidence="5" id="KW-0175">Coiled coil</keyword>
<evidence type="ECO:0000256" key="1">
    <source>
        <dbReference type="ARBA" id="ARBA00022679"/>
    </source>
</evidence>
<dbReference type="InterPro" id="IPR012074">
    <property type="entry name" value="GAF_ANTAR"/>
</dbReference>
<dbReference type="PROSITE" id="PS50921">
    <property type="entry name" value="ANTAR"/>
    <property type="match status" value="1"/>
</dbReference>
<dbReference type="InterPro" id="IPR011006">
    <property type="entry name" value="CheY-like_superfamily"/>
</dbReference>
<evidence type="ECO:0000313" key="8">
    <source>
        <dbReference type="Proteomes" id="UP000470246"/>
    </source>
</evidence>
<dbReference type="PIRSF" id="PIRSF036625">
    <property type="entry name" value="GAF_ANTAR"/>
    <property type="match status" value="1"/>
</dbReference>
<dbReference type="SUPFAM" id="SSF55781">
    <property type="entry name" value="GAF domain-like"/>
    <property type="match status" value="1"/>
</dbReference>
<evidence type="ECO:0000259" key="6">
    <source>
        <dbReference type="PROSITE" id="PS50921"/>
    </source>
</evidence>
<dbReference type="Proteomes" id="UP000470246">
    <property type="component" value="Unassembled WGS sequence"/>
</dbReference>
<sequence>MTGSAGASGTPGIREALGELAGLLLAEENTQSVLQRIADLVTHVMPENSEASITVMRDQQAMTAASTGELARHLDETQYEQGHGPCMDAAVGGEFTEITDGRSESRWPDYMETFVERGALSSLAAPVPAVQFAAALNVYSPVTGAFTDEHRRAAAEFAAYAAVALANVDALQDARDQAENLRLAMESRAAIEQAKGIVMERYKVTVDEAFRLLAGVSMHTNRKVRDLAEHLVLTGELDL</sequence>
<dbReference type="RefSeq" id="WP_163479682.1">
    <property type="nucleotide sequence ID" value="NZ_JAAGWF010000002.1"/>
</dbReference>
<comment type="caution">
    <text evidence="7">The sequence shown here is derived from an EMBL/GenBank/DDBJ whole genome shotgun (WGS) entry which is preliminary data.</text>
</comment>
<dbReference type="AlphaFoldDB" id="A0A7K3VVT4"/>
<evidence type="ECO:0000256" key="2">
    <source>
        <dbReference type="ARBA" id="ARBA00022777"/>
    </source>
</evidence>
<dbReference type="SUPFAM" id="SSF52172">
    <property type="entry name" value="CheY-like"/>
    <property type="match status" value="1"/>
</dbReference>
<dbReference type="SMART" id="SM01012">
    <property type="entry name" value="ANTAR"/>
    <property type="match status" value="1"/>
</dbReference>
<evidence type="ECO:0000256" key="5">
    <source>
        <dbReference type="SAM" id="Coils"/>
    </source>
</evidence>
<dbReference type="Gene3D" id="1.10.10.10">
    <property type="entry name" value="Winged helix-like DNA-binding domain superfamily/Winged helix DNA-binding domain"/>
    <property type="match status" value="1"/>
</dbReference>
<dbReference type="InterPro" id="IPR003018">
    <property type="entry name" value="GAF"/>
</dbReference>
<keyword evidence="3" id="KW-0805">Transcription regulation</keyword>
<keyword evidence="4" id="KW-0804">Transcription</keyword>
<keyword evidence="8" id="KW-1185">Reference proteome</keyword>
<dbReference type="GO" id="GO:0003723">
    <property type="term" value="F:RNA binding"/>
    <property type="evidence" value="ECO:0007669"/>
    <property type="project" value="InterPro"/>
</dbReference>
<dbReference type="InterPro" id="IPR005561">
    <property type="entry name" value="ANTAR"/>
</dbReference>
<gene>
    <name evidence="7" type="ORF">GCU56_01240</name>
</gene>
<organism evidence="7 8">
    <name type="scientific">Geodermatophilus sabuli</name>
    <dbReference type="NCBI Taxonomy" id="1564158"/>
    <lineage>
        <taxon>Bacteria</taxon>
        <taxon>Bacillati</taxon>
        <taxon>Actinomycetota</taxon>
        <taxon>Actinomycetes</taxon>
        <taxon>Geodermatophilales</taxon>
        <taxon>Geodermatophilaceae</taxon>
        <taxon>Geodermatophilus</taxon>
    </lineage>
</organism>